<accession>A0A5D3K7Q8</accession>
<evidence type="ECO:0000259" key="3">
    <source>
        <dbReference type="Pfam" id="PF00561"/>
    </source>
</evidence>
<dbReference type="SUPFAM" id="SSF53474">
    <property type="entry name" value="alpha/beta-Hydrolases"/>
    <property type="match status" value="1"/>
</dbReference>
<dbReference type="PRINTS" id="PR00412">
    <property type="entry name" value="EPOXHYDRLASE"/>
</dbReference>
<evidence type="ECO:0000313" key="5">
    <source>
        <dbReference type="Proteomes" id="UP000324758"/>
    </source>
</evidence>
<dbReference type="InterPro" id="IPR000073">
    <property type="entry name" value="AB_hydrolase_1"/>
</dbReference>
<keyword evidence="1 4" id="KW-0378">Hydrolase</keyword>
<gene>
    <name evidence="4" type="ORF">FXB40_34080</name>
</gene>
<proteinExistence type="predicted"/>
<reference evidence="4 5" key="1">
    <citation type="submission" date="2019-08" db="EMBL/GenBank/DDBJ databases">
        <title>Bradyrhizobium hipponensis sp. nov., a rhizobium isolated from a Lupinus angustifolius root nodule in Tunisia.</title>
        <authorList>
            <person name="Off K."/>
            <person name="Rejili M."/>
            <person name="Mars M."/>
            <person name="Brachmann A."/>
            <person name="Marin M."/>
        </authorList>
    </citation>
    <scope>NUCLEOTIDE SEQUENCE [LARGE SCALE GENOMIC DNA]</scope>
    <source>
        <strain evidence="4 5">CTAW71</strain>
    </source>
</reference>
<dbReference type="AlphaFoldDB" id="A0A5D3K7Q8"/>
<dbReference type="InterPro" id="IPR029058">
    <property type="entry name" value="AB_hydrolase_fold"/>
</dbReference>
<protein>
    <submittedName>
        <fullName evidence="4">Alpha/beta hydrolase</fullName>
    </submittedName>
</protein>
<dbReference type="PANTHER" id="PTHR43329">
    <property type="entry name" value="EPOXIDE HYDROLASE"/>
    <property type="match status" value="1"/>
</dbReference>
<dbReference type="RefSeq" id="WP_148776654.1">
    <property type="nucleotide sequence ID" value="NZ_VSSS01000057.1"/>
</dbReference>
<name>A0A5D3K7Q8_9BRAD</name>
<organism evidence="4 5">
    <name type="scientific">Bradyrhizobium rifense</name>
    <dbReference type="NCBI Taxonomy" id="515499"/>
    <lineage>
        <taxon>Bacteria</taxon>
        <taxon>Pseudomonadati</taxon>
        <taxon>Pseudomonadota</taxon>
        <taxon>Alphaproteobacteria</taxon>
        <taxon>Hyphomicrobiales</taxon>
        <taxon>Nitrobacteraceae</taxon>
        <taxon>Bradyrhizobium</taxon>
    </lineage>
</organism>
<dbReference type="Proteomes" id="UP000324758">
    <property type="component" value="Unassembled WGS sequence"/>
</dbReference>
<sequence>MTISLRFIETNGIRMHLAEAGSGPAVLLCHGFPECWYSWRHQLEALAAAGYRAIAPDMRGYGQTDKPDAIDQYTLLHLTGDMVGLLDAIGTDRAVVVGHYWGAPVAWRCALFRPDRFRAVVGLSVPFPVRGPDRPSTVMPRAEKQRFYQLYFQTPGVAEAELEKDVHNAIKTTLFALSGDAPVEDPASLTMLPSEGGGLMGSLQPNHCRRGSRTVTSNFTLRSSSAP</sequence>
<dbReference type="GO" id="GO:0016787">
    <property type="term" value="F:hydrolase activity"/>
    <property type="evidence" value="ECO:0007669"/>
    <property type="project" value="UniProtKB-KW"/>
</dbReference>
<comment type="caution">
    <text evidence="4">The sequence shown here is derived from an EMBL/GenBank/DDBJ whole genome shotgun (WGS) entry which is preliminary data.</text>
</comment>
<dbReference type="PRINTS" id="PR00111">
    <property type="entry name" value="ABHYDROLASE"/>
</dbReference>
<evidence type="ECO:0000313" key="4">
    <source>
        <dbReference type="EMBL" id="TYL89961.1"/>
    </source>
</evidence>
<keyword evidence="5" id="KW-1185">Reference proteome</keyword>
<feature type="domain" description="AB hydrolase-1" evidence="3">
    <location>
        <begin position="24"/>
        <end position="162"/>
    </location>
</feature>
<dbReference type="Pfam" id="PF00561">
    <property type="entry name" value="Abhydrolase_1"/>
    <property type="match status" value="1"/>
</dbReference>
<dbReference type="EMBL" id="VSSS01000057">
    <property type="protein sequence ID" value="TYL89961.1"/>
    <property type="molecule type" value="Genomic_DNA"/>
</dbReference>
<dbReference type="Gene3D" id="3.40.50.1820">
    <property type="entry name" value="alpha/beta hydrolase"/>
    <property type="match status" value="1"/>
</dbReference>
<evidence type="ECO:0000256" key="1">
    <source>
        <dbReference type="ARBA" id="ARBA00022801"/>
    </source>
</evidence>
<feature type="region of interest" description="Disordered" evidence="2">
    <location>
        <begin position="192"/>
        <end position="211"/>
    </location>
</feature>
<dbReference type="InterPro" id="IPR000639">
    <property type="entry name" value="Epox_hydrolase-like"/>
</dbReference>
<dbReference type="OrthoDB" id="9812774at2"/>
<evidence type="ECO:0000256" key="2">
    <source>
        <dbReference type="SAM" id="MobiDB-lite"/>
    </source>
</evidence>